<keyword evidence="4" id="KW-0325">Glycoprotein</keyword>
<accession>A0A9P0BCE6</accession>
<dbReference type="GO" id="GO:0052689">
    <property type="term" value="F:carboxylic ester hydrolase activity"/>
    <property type="evidence" value="ECO:0007669"/>
    <property type="project" value="UniProtKB-KW"/>
</dbReference>
<evidence type="ECO:0000256" key="1">
    <source>
        <dbReference type="ARBA" id="ARBA00005964"/>
    </source>
</evidence>
<dbReference type="InterPro" id="IPR002018">
    <property type="entry name" value="CarbesteraseB"/>
</dbReference>
<protein>
    <recommendedName>
        <fullName evidence="5">Carboxylesterase type B domain-containing protein</fullName>
    </recommendedName>
</protein>
<name>A0A9P0BCE6_BRAAE</name>
<keyword evidence="7" id="KW-1185">Reference proteome</keyword>
<proteinExistence type="inferred from homology"/>
<comment type="similarity">
    <text evidence="1">Belongs to the type-B carboxylesterase/lipase family.</text>
</comment>
<dbReference type="Pfam" id="PF00135">
    <property type="entry name" value="COesterase"/>
    <property type="match status" value="1"/>
</dbReference>
<evidence type="ECO:0000313" key="6">
    <source>
        <dbReference type="EMBL" id="CAH0559102.1"/>
    </source>
</evidence>
<evidence type="ECO:0000256" key="4">
    <source>
        <dbReference type="ARBA" id="ARBA00023180"/>
    </source>
</evidence>
<sequence>MNQITKLLIVCFIFANKAEKSSNKFNLLVKVDEGLVKGHIVNTTSSVFNAWQGIPYAKPPLNELRFREPEAIEKWNNTLIANISCSKCVQSDGSGSEDCLCVEVYSPINKKCPKVMPVMVWIHGGAFVDGDANLNSTNPEYIMKECVILVHLQYRLGLIGFLSMGNTKAPGNNGLKDQALALKWVKKNIRFFNGDQNKITIFGESAGAASVSYHILSPMSKGLFHKAILQSGTSLCQWTLTRGSSLFALSVAMKLNITVTSTSELLDEFRKVPAKQLHKAASVISAEKTVVGNALGGLPIGPVIEPSLEGAFLTGKSQDMLSKGEFNRVPTIIGHNSLEALAAFTSENILMMYVKKYELDKAELTPVSMNAQPGNKLIAGSMIYNRYFGAGPMTMNHLPEFISLDQFNKCIIKTIQLQARYADTYYYVFSHMGQLGYPGIRPFNGVGHGEDVSYIFPNKLLKNVDYADSLTSRRVIRMWTNFAIYGKPTIRSDKTLEGMRWPKVSSTGLILPYLNINTTMNVALEDLKEVFFYDVLYKFFGQGPFDCY</sequence>
<keyword evidence="3" id="KW-0378">Hydrolase</keyword>
<dbReference type="Proteomes" id="UP001154078">
    <property type="component" value="Chromosome 6"/>
</dbReference>
<dbReference type="PANTHER" id="PTHR43142">
    <property type="entry name" value="CARBOXYLIC ESTER HYDROLASE"/>
    <property type="match status" value="1"/>
</dbReference>
<organism evidence="6 7">
    <name type="scientific">Brassicogethes aeneus</name>
    <name type="common">Rape pollen beetle</name>
    <name type="synonym">Meligethes aeneus</name>
    <dbReference type="NCBI Taxonomy" id="1431903"/>
    <lineage>
        <taxon>Eukaryota</taxon>
        <taxon>Metazoa</taxon>
        <taxon>Ecdysozoa</taxon>
        <taxon>Arthropoda</taxon>
        <taxon>Hexapoda</taxon>
        <taxon>Insecta</taxon>
        <taxon>Pterygota</taxon>
        <taxon>Neoptera</taxon>
        <taxon>Endopterygota</taxon>
        <taxon>Coleoptera</taxon>
        <taxon>Polyphaga</taxon>
        <taxon>Cucujiformia</taxon>
        <taxon>Nitidulidae</taxon>
        <taxon>Meligethinae</taxon>
        <taxon>Brassicogethes</taxon>
    </lineage>
</organism>
<gene>
    <name evidence="6" type="ORF">MELIAE_LOCUS9261</name>
</gene>
<feature type="domain" description="Carboxylesterase type B" evidence="5">
    <location>
        <begin position="28"/>
        <end position="521"/>
    </location>
</feature>
<evidence type="ECO:0000256" key="3">
    <source>
        <dbReference type="ARBA" id="ARBA00022801"/>
    </source>
</evidence>
<evidence type="ECO:0000313" key="7">
    <source>
        <dbReference type="Proteomes" id="UP001154078"/>
    </source>
</evidence>
<dbReference type="AlphaFoldDB" id="A0A9P0BCE6"/>
<evidence type="ECO:0000256" key="2">
    <source>
        <dbReference type="ARBA" id="ARBA00022487"/>
    </source>
</evidence>
<dbReference type="EMBL" id="OV121137">
    <property type="protein sequence ID" value="CAH0559102.1"/>
    <property type="molecule type" value="Genomic_DNA"/>
</dbReference>
<dbReference type="SUPFAM" id="SSF53474">
    <property type="entry name" value="alpha/beta-Hydrolases"/>
    <property type="match status" value="1"/>
</dbReference>
<dbReference type="Gene3D" id="3.40.50.1820">
    <property type="entry name" value="alpha/beta hydrolase"/>
    <property type="match status" value="1"/>
</dbReference>
<dbReference type="PANTHER" id="PTHR43142:SF1">
    <property type="entry name" value="CARBOXYLIC ESTER HYDROLASE"/>
    <property type="match status" value="1"/>
</dbReference>
<dbReference type="InterPro" id="IPR029058">
    <property type="entry name" value="AB_hydrolase_fold"/>
</dbReference>
<keyword evidence="2" id="KW-0719">Serine esterase</keyword>
<evidence type="ECO:0000259" key="5">
    <source>
        <dbReference type="Pfam" id="PF00135"/>
    </source>
</evidence>
<dbReference type="OrthoDB" id="19653at2759"/>
<reference evidence="6" key="1">
    <citation type="submission" date="2021-12" db="EMBL/GenBank/DDBJ databases">
        <authorList>
            <person name="King R."/>
        </authorList>
    </citation>
    <scope>NUCLEOTIDE SEQUENCE</scope>
</reference>